<dbReference type="EMBL" id="BK015472">
    <property type="protein sequence ID" value="DAE08592.1"/>
    <property type="molecule type" value="Genomic_DNA"/>
</dbReference>
<name>A0A8S5PP96_9CAUD</name>
<reference evidence="1" key="1">
    <citation type="journal article" date="2021" name="Proc. Natl. Acad. Sci. U.S.A.">
        <title>A Catalog of Tens of Thousands of Viruses from Human Metagenomes Reveals Hidden Associations with Chronic Diseases.</title>
        <authorList>
            <person name="Tisza M.J."/>
            <person name="Buck C.B."/>
        </authorList>
    </citation>
    <scope>NUCLEOTIDE SEQUENCE</scope>
    <source>
        <strain evidence="1">CtwwN25</strain>
    </source>
</reference>
<protein>
    <submittedName>
        <fullName evidence="1">Uncharacterized protein</fullName>
    </submittedName>
</protein>
<sequence>MTLSHLTLLISKSLPYPPPTREIMAATSGLLRNLDLLSLKAFSCVHIGRYSMQFSYELLHVSMDAQTISPSKLFTSFFGCLPFRTHLSPTPLRDSR</sequence>
<evidence type="ECO:0000313" key="1">
    <source>
        <dbReference type="EMBL" id="DAE08592.1"/>
    </source>
</evidence>
<organism evidence="1">
    <name type="scientific">Myoviridae sp. ctwwN25</name>
    <dbReference type="NCBI Taxonomy" id="2825209"/>
    <lineage>
        <taxon>Viruses</taxon>
        <taxon>Duplodnaviria</taxon>
        <taxon>Heunggongvirae</taxon>
        <taxon>Uroviricota</taxon>
        <taxon>Caudoviricetes</taxon>
    </lineage>
</organism>
<accession>A0A8S5PP96</accession>
<proteinExistence type="predicted"/>